<name>A0AC60P7S0_IXOPE</name>
<dbReference type="Proteomes" id="UP000805193">
    <property type="component" value="Unassembled WGS sequence"/>
</dbReference>
<accession>A0AC60P7S0</accession>
<protein>
    <submittedName>
        <fullName evidence="1">Uncharacterized protein</fullName>
    </submittedName>
</protein>
<proteinExistence type="predicted"/>
<dbReference type="EMBL" id="JABSTQ010011056">
    <property type="protein sequence ID" value="KAG0415552.1"/>
    <property type="molecule type" value="Genomic_DNA"/>
</dbReference>
<organism evidence="1 2">
    <name type="scientific">Ixodes persulcatus</name>
    <name type="common">Taiga tick</name>
    <dbReference type="NCBI Taxonomy" id="34615"/>
    <lineage>
        <taxon>Eukaryota</taxon>
        <taxon>Metazoa</taxon>
        <taxon>Ecdysozoa</taxon>
        <taxon>Arthropoda</taxon>
        <taxon>Chelicerata</taxon>
        <taxon>Arachnida</taxon>
        <taxon>Acari</taxon>
        <taxon>Parasitiformes</taxon>
        <taxon>Ixodida</taxon>
        <taxon>Ixodoidea</taxon>
        <taxon>Ixodidae</taxon>
        <taxon>Ixodinae</taxon>
        <taxon>Ixodes</taxon>
    </lineage>
</organism>
<keyword evidence="2" id="KW-1185">Reference proteome</keyword>
<evidence type="ECO:0000313" key="1">
    <source>
        <dbReference type="EMBL" id="KAG0415552.1"/>
    </source>
</evidence>
<sequence>MMSFAPRSSTSGRCQAPVESRLSEVVDFDVRRSERLRTALLPYPRLARTSVVGTPAGSGALLTFYFPLGIQGISLCFGAGTNC</sequence>
<comment type="caution">
    <text evidence="1">The sequence shown here is derived from an EMBL/GenBank/DDBJ whole genome shotgun (WGS) entry which is preliminary data.</text>
</comment>
<gene>
    <name evidence="1" type="ORF">HPB47_007277</name>
</gene>
<reference evidence="1 2" key="1">
    <citation type="journal article" date="2020" name="Cell">
        <title>Large-Scale Comparative Analyses of Tick Genomes Elucidate Their Genetic Diversity and Vector Capacities.</title>
        <authorList>
            <consortium name="Tick Genome and Microbiome Consortium (TIGMIC)"/>
            <person name="Jia N."/>
            <person name="Wang J."/>
            <person name="Shi W."/>
            <person name="Du L."/>
            <person name="Sun Y."/>
            <person name="Zhan W."/>
            <person name="Jiang J.F."/>
            <person name="Wang Q."/>
            <person name="Zhang B."/>
            <person name="Ji P."/>
            <person name="Bell-Sakyi L."/>
            <person name="Cui X.M."/>
            <person name="Yuan T.T."/>
            <person name="Jiang B.G."/>
            <person name="Yang W.F."/>
            <person name="Lam T.T."/>
            <person name="Chang Q.C."/>
            <person name="Ding S.J."/>
            <person name="Wang X.J."/>
            <person name="Zhu J.G."/>
            <person name="Ruan X.D."/>
            <person name="Zhao L."/>
            <person name="Wei J.T."/>
            <person name="Ye R.Z."/>
            <person name="Que T.C."/>
            <person name="Du C.H."/>
            <person name="Zhou Y.H."/>
            <person name="Cheng J.X."/>
            <person name="Dai P.F."/>
            <person name="Guo W.B."/>
            <person name="Han X.H."/>
            <person name="Huang E.J."/>
            <person name="Li L.F."/>
            <person name="Wei W."/>
            <person name="Gao Y.C."/>
            <person name="Liu J.Z."/>
            <person name="Shao H.Z."/>
            <person name="Wang X."/>
            <person name="Wang C.C."/>
            <person name="Yang T.C."/>
            <person name="Huo Q.B."/>
            <person name="Li W."/>
            <person name="Chen H.Y."/>
            <person name="Chen S.E."/>
            <person name="Zhou L.G."/>
            <person name="Ni X.B."/>
            <person name="Tian J.H."/>
            <person name="Sheng Y."/>
            <person name="Liu T."/>
            <person name="Pan Y.S."/>
            <person name="Xia L.Y."/>
            <person name="Li J."/>
            <person name="Zhao F."/>
            <person name="Cao W.C."/>
        </authorList>
    </citation>
    <scope>NUCLEOTIDE SEQUENCE [LARGE SCALE GENOMIC DNA]</scope>
    <source>
        <strain evidence="1">Iper-2018</strain>
    </source>
</reference>
<evidence type="ECO:0000313" key="2">
    <source>
        <dbReference type="Proteomes" id="UP000805193"/>
    </source>
</evidence>